<proteinExistence type="predicted"/>
<dbReference type="Proteomes" id="UP000184513">
    <property type="component" value="Unassembled WGS sequence"/>
</dbReference>
<organism evidence="1 2">
    <name type="scientific">Cyclobacterium lianum</name>
    <dbReference type="NCBI Taxonomy" id="388280"/>
    <lineage>
        <taxon>Bacteria</taxon>
        <taxon>Pseudomonadati</taxon>
        <taxon>Bacteroidota</taxon>
        <taxon>Cytophagia</taxon>
        <taxon>Cytophagales</taxon>
        <taxon>Cyclobacteriaceae</taxon>
        <taxon>Cyclobacterium</taxon>
    </lineage>
</organism>
<keyword evidence="2" id="KW-1185">Reference proteome</keyword>
<evidence type="ECO:0000313" key="1">
    <source>
        <dbReference type="EMBL" id="SHN29789.1"/>
    </source>
</evidence>
<evidence type="ECO:0000313" key="2">
    <source>
        <dbReference type="Proteomes" id="UP000184513"/>
    </source>
</evidence>
<dbReference type="AlphaFoldDB" id="A0A1M7QFU8"/>
<protein>
    <submittedName>
        <fullName evidence="1">Uncharacterized protein</fullName>
    </submittedName>
</protein>
<dbReference type="RefSeq" id="WP_143156117.1">
    <property type="nucleotide sequence ID" value="NZ_FRCY01000017.1"/>
</dbReference>
<sequence length="73" mass="8111">MKNKMKSIKEVIWYQLDLDESEKAGTLELQWAGNDPVLITFGPEKLFYALTLTGILKGQKGTLGIINGNAFIP</sequence>
<accession>A0A1M7QFU8</accession>
<dbReference type="EMBL" id="FRCY01000017">
    <property type="protein sequence ID" value="SHN29789.1"/>
    <property type="molecule type" value="Genomic_DNA"/>
</dbReference>
<name>A0A1M7QFU8_9BACT</name>
<gene>
    <name evidence="1" type="ORF">SAMN04488057_117102</name>
</gene>
<reference evidence="1 2" key="1">
    <citation type="submission" date="2016-11" db="EMBL/GenBank/DDBJ databases">
        <authorList>
            <person name="Jaros S."/>
            <person name="Januszkiewicz K."/>
            <person name="Wedrychowicz H."/>
        </authorList>
    </citation>
    <scope>NUCLEOTIDE SEQUENCE [LARGE SCALE GENOMIC DNA]</scope>
    <source>
        <strain evidence="1 2">CGMCC 1.6102</strain>
    </source>
</reference>